<dbReference type="PANTHER" id="PTHR45138">
    <property type="entry name" value="REGULATORY COMPONENTS OF SENSORY TRANSDUCTION SYSTEM"/>
    <property type="match status" value="1"/>
</dbReference>
<comment type="caution">
    <text evidence="6">The sequence shown here is derived from an EMBL/GenBank/DDBJ whole genome shotgun (WGS) entry which is preliminary data.</text>
</comment>
<evidence type="ECO:0000256" key="4">
    <source>
        <dbReference type="SAM" id="Phobius"/>
    </source>
</evidence>
<dbReference type="NCBIfam" id="TIGR00254">
    <property type="entry name" value="GGDEF"/>
    <property type="match status" value="1"/>
</dbReference>
<feature type="transmembrane region" description="Helical" evidence="4">
    <location>
        <begin position="115"/>
        <end position="136"/>
    </location>
</feature>
<dbReference type="EMBL" id="BAAADE010000012">
    <property type="protein sequence ID" value="GAA0614253.1"/>
    <property type="molecule type" value="Genomic_DNA"/>
</dbReference>
<comment type="catalytic activity">
    <reaction evidence="2">
        <text>2 GTP = 3',3'-c-di-GMP + 2 diphosphate</text>
        <dbReference type="Rhea" id="RHEA:24898"/>
        <dbReference type="ChEBI" id="CHEBI:33019"/>
        <dbReference type="ChEBI" id="CHEBI:37565"/>
        <dbReference type="ChEBI" id="CHEBI:58805"/>
        <dbReference type="EC" id="2.7.7.65"/>
    </reaction>
</comment>
<dbReference type="Pfam" id="PF00990">
    <property type="entry name" value="GGDEF"/>
    <property type="match status" value="1"/>
</dbReference>
<evidence type="ECO:0000313" key="6">
    <source>
        <dbReference type="EMBL" id="GAA0614253.1"/>
    </source>
</evidence>
<feature type="transmembrane region" description="Helical" evidence="4">
    <location>
        <begin position="6"/>
        <end position="26"/>
    </location>
</feature>
<dbReference type="CDD" id="cd01949">
    <property type="entry name" value="GGDEF"/>
    <property type="match status" value="1"/>
</dbReference>
<keyword evidence="7" id="KW-1185">Reference proteome</keyword>
<proteinExistence type="predicted"/>
<sequence>MELDFITLYIIILLNSVGFALVWLIISGSYKSLHHAARYWFMALMMTCAGAPLLVIGENSLGWTYAGNVLIISGFGLLWQGVRVFYNQKPLWVIQGLLVSLVAVALILFGSRQAANNLIIATGQLFTVSFTVWTLLTNGQRHAGTWVASGAFGVLVLGQSAEAITNILQLLNFLDAETYYQYAAWFLVAAIIGTSIANLGFLLMAVDQLKSELQVLAMRDELTSLPNLRALNERLPLIEKRAKRLQRPVTVLMMDLDKFKTINDNYGHFAGDHALKHLAQILQQSITHQGVHETGFLARIGGDEFCILIPDADLKTATNVAENLARTVADTPFNWKHNRLTLAASIGLTHWSPSQGTSLSESLSDADSYLLQTKRNSQHQQKPFKITTYQSPPAKLA</sequence>
<feature type="domain" description="GGDEF" evidence="5">
    <location>
        <begin position="247"/>
        <end position="386"/>
    </location>
</feature>
<feature type="transmembrane region" description="Helical" evidence="4">
    <location>
        <begin position="38"/>
        <end position="56"/>
    </location>
</feature>
<organism evidence="6 7">
    <name type="scientific">Paenochrobactrum glaciei</name>
    <dbReference type="NCBI Taxonomy" id="486407"/>
    <lineage>
        <taxon>Bacteria</taxon>
        <taxon>Pseudomonadati</taxon>
        <taxon>Pseudomonadota</taxon>
        <taxon>Alphaproteobacteria</taxon>
        <taxon>Hyphomicrobiales</taxon>
        <taxon>Brucellaceae</taxon>
        <taxon>Paenochrobactrum</taxon>
    </lineage>
</organism>
<dbReference type="PROSITE" id="PS50887">
    <property type="entry name" value="GGDEF"/>
    <property type="match status" value="1"/>
</dbReference>
<dbReference type="EC" id="2.7.7.65" evidence="1"/>
<evidence type="ECO:0000256" key="2">
    <source>
        <dbReference type="ARBA" id="ARBA00034247"/>
    </source>
</evidence>
<dbReference type="InterPro" id="IPR043128">
    <property type="entry name" value="Rev_trsase/Diguanyl_cyclase"/>
</dbReference>
<evidence type="ECO:0000256" key="3">
    <source>
        <dbReference type="SAM" id="MobiDB-lite"/>
    </source>
</evidence>
<protein>
    <recommendedName>
        <fullName evidence="1">diguanylate cyclase</fullName>
        <ecNumber evidence="1">2.7.7.65</ecNumber>
    </recommendedName>
</protein>
<dbReference type="InterPro" id="IPR050469">
    <property type="entry name" value="Diguanylate_Cyclase"/>
</dbReference>
<dbReference type="Proteomes" id="UP001424441">
    <property type="component" value="Unassembled WGS sequence"/>
</dbReference>
<evidence type="ECO:0000313" key="7">
    <source>
        <dbReference type="Proteomes" id="UP001424441"/>
    </source>
</evidence>
<dbReference type="SUPFAM" id="SSF55073">
    <property type="entry name" value="Nucleotide cyclase"/>
    <property type="match status" value="1"/>
</dbReference>
<dbReference type="InterPro" id="IPR000160">
    <property type="entry name" value="GGDEF_dom"/>
</dbReference>
<keyword evidence="4" id="KW-0472">Membrane</keyword>
<feature type="region of interest" description="Disordered" evidence="3">
    <location>
        <begin position="374"/>
        <end position="397"/>
    </location>
</feature>
<evidence type="ECO:0000259" key="5">
    <source>
        <dbReference type="PROSITE" id="PS50887"/>
    </source>
</evidence>
<feature type="transmembrane region" description="Helical" evidence="4">
    <location>
        <begin position="91"/>
        <end position="109"/>
    </location>
</feature>
<feature type="transmembrane region" description="Helical" evidence="4">
    <location>
        <begin position="143"/>
        <end position="162"/>
    </location>
</feature>
<reference evidence="6 7" key="1">
    <citation type="journal article" date="2019" name="Int. J. Syst. Evol. Microbiol.">
        <title>The Global Catalogue of Microorganisms (GCM) 10K type strain sequencing project: providing services to taxonomists for standard genome sequencing and annotation.</title>
        <authorList>
            <consortium name="The Broad Institute Genomics Platform"/>
            <consortium name="The Broad Institute Genome Sequencing Center for Infectious Disease"/>
            <person name="Wu L."/>
            <person name="Ma J."/>
        </authorList>
    </citation>
    <scope>NUCLEOTIDE SEQUENCE [LARGE SCALE GENOMIC DNA]</scope>
    <source>
        <strain evidence="6 7">JCM 15115</strain>
    </source>
</reference>
<feature type="transmembrane region" description="Helical" evidence="4">
    <location>
        <begin position="62"/>
        <end position="79"/>
    </location>
</feature>
<gene>
    <name evidence="6" type="ORF">GCM10008943_31880</name>
</gene>
<accession>A0ABN1GLX9</accession>
<evidence type="ECO:0000256" key="1">
    <source>
        <dbReference type="ARBA" id="ARBA00012528"/>
    </source>
</evidence>
<keyword evidence="4" id="KW-1133">Transmembrane helix</keyword>
<dbReference type="Gene3D" id="3.30.70.270">
    <property type="match status" value="1"/>
</dbReference>
<feature type="transmembrane region" description="Helical" evidence="4">
    <location>
        <begin position="182"/>
        <end position="206"/>
    </location>
</feature>
<dbReference type="InterPro" id="IPR029787">
    <property type="entry name" value="Nucleotide_cyclase"/>
</dbReference>
<dbReference type="SMART" id="SM00267">
    <property type="entry name" value="GGDEF"/>
    <property type="match status" value="1"/>
</dbReference>
<name>A0ABN1GLX9_9HYPH</name>
<feature type="compositionally biased region" description="Polar residues" evidence="3">
    <location>
        <begin position="374"/>
        <end position="391"/>
    </location>
</feature>
<dbReference type="PANTHER" id="PTHR45138:SF9">
    <property type="entry name" value="DIGUANYLATE CYCLASE DGCM-RELATED"/>
    <property type="match status" value="1"/>
</dbReference>
<keyword evidence="4" id="KW-0812">Transmembrane</keyword>